<keyword evidence="2 4" id="KW-0808">Transferase</keyword>
<feature type="domain" description="Glycosyltransferase subfamily 4-like N-terminal" evidence="3">
    <location>
        <begin position="18"/>
        <end position="169"/>
    </location>
</feature>
<dbReference type="Gene3D" id="3.40.50.2000">
    <property type="entry name" value="Glycogen Phosphorylase B"/>
    <property type="match status" value="2"/>
</dbReference>
<keyword evidence="5" id="KW-1185">Reference proteome</keyword>
<dbReference type="Proteomes" id="UP000199452">
    <property type="component" value="Unassembled WGS sequence"/>
</dbReference>
<dbReference type="SUPFAM" id="SSF53756">
    <property type="entry name" value="UDP-Glycosyltransferase/glycogen phosphorylase"/>
    <property type="match status" value="1"/>
</dbReference>
<organism evidence="4 5">
    <name type="scientific">Williamwhitmania taraxaci</name>
    <dbReference type="NCBI Taxonomy" id="1640674"/>
    <lineage>
        <taxon>Bacteria</taxon>
        <taxon>Pseudomonadati</taxon>
        <taxon>Bacteroidota</taxon>
        <taxon>Bacteroidia</taxon>
        <taxon>Bacteroidales</taxon>
        <taxon>Williamwhitmaniaceae</taxon>
        <taxon>Williamwhitmania</taxon>
    </lineage>
</organism>
<sequence>MSRVVILVTNDIEADQRVAKVAGSMAVLGYDISIVGVMRSYSSRSFRMTHKLVRFHLLFQRGPLFYLSFNIRAFFHLLFHSYAVVVACDTDTLLAARLAKLVKGFKLVFDAHELFPDVPELVGDDHRLTRAIWKMVERSCIPGVDTAITVSEGVAKEYARRYGKSFSVVRNVPLSISGFNANQSNQNVIIYQGAINTGRGLELLCEAMHFLPEAELWIVGTGYLDNTIARLVQPLVDSGQIKLLGRIAPEILRGITTQASVGVSLEEDLGLSYRYCLPNKLFDYIFAGIPVLVSDLPEMRKLVEGYSIGVVLMERTPQALANTIRGMLSDLSRRKQWQQNLAIAAIELCWEKEQEKFFRVWKHDISSPQ</sequence>
<dbReference type="InterPro" id="IPR028098">
    <property type="entry name" value="Glyco_trans_4-like_N"/>
</dbReference>
<evidence type="ECO:0000256" key="1">
    <source>
        <dbReference type="ARBA" id="ARBA00022676"/>
    </source>
</evidence>
<accession>A0A1G6GUA2</accession>
<reference evidence="4 5" key="1">
    <citation type="submission" date="2016-09" db="EMBL/GenBank/DDBJ databases">
        <authorList>
            <person name="Capua I."/>
            <person name="De Benedictis P."/>
            <person name="Joannis T."/>
            <person name="Lombin L.H."/>
            <person name="Cattoli G."/>
        </authorList>
    </citation>
    <scope>NUCLEOTIDE SEQUENCE [LARGE SCALE GENOMIC DNA]</scope>
    <source>
        <strain evidence="4 5">A7P-90m</strain>
    </source>
</reference>
<dbReference type="STRING" id="1640674.SAMN05216323_10045"/>
<dbReference type="OrthoDB" id="9813214at2"/>
<dbReference type="Pfam" id="PF13692">
    <property type="entry name" value="Glyco_trans_1_4"/>
    <property type="match status" value="1"/>
</dbReference>
<dbReference type="PANTHER" id="PTHR12526">
    <property type="entry name" value="GLYCOSYLTRANSFERASE"/>
    <property type="match status" value="1"/>
</dbReference>
<evidence type="ECO:0000313" key="4">
    <source>
        <dbReference type="EMBL" id="SDB85265.1"/>
    </source>
</evidence>
<keyword evidence="1" id="KW-0328">Glycosyltransferase</keyword>
<dbReference type="PANTHER" id="PTHR12526:SF629">
    <property type="entry name" value="TEICHURONIC ACID BIOSYNTHESIS GLYCOSYLTRANSFERASE TUAH-RELATED"/>
    <property type="match status" value="1"/>
</dbReference>
<dbReference type="AlphaFoldDB" id="A0A1G6GUA2"/>
<dbReference type="EMBL" id="FMYP01000004">
    <property type="protein sequence ID" value="SDB85265.1"/>
    <property type="molecule type" value="Genomic_DNA"/>
</dbReference>
<evidence type="ECO:0000313" key="5">
    <source>
        <dbReference type="Proteomes" id="UP000199452"/>
    </source>
</evidence>
<dbReference type="GO" id="GO:0016757">
    <property type="term" value="F:glycosyltransferase activity"/>
    <property type="evidence" value="ECO:0007669"/>
    <property type="project" value="UniProtKB-KW"/>
</dbReference>
<protein>
    <submittedName>
        <fullName evidence="4">Glycosyltransferase involved in cell wall bisynthesis</fullName>
    </submittedName>
</protein>
<name>A0A1G6GUA2_9BACT</name>
<evidence type="ECO:0000256" key="2">
    <source>
        <dbReference type="ARBA" id="ARBA00022679"/>
    </source>
</evidence>
<gene>
    <name evidence="4" type="ORF">SAMN05216323_10045</name>
</gene>
<proteinExistence type="predicted"/>
<dbReference type="Pfam" id="PF13439">
    <property type="entry name" value="Glyco_transf_4"/>
    <property type="match status" value="1"/>
</dbReference>
<dbReference type="RefSeq" id="WP_092434831.1">
    <property type="nucleotide sequence ID" value="NZ_FMYP01000004.1"/>
</dbReference>
<evidence type="ECO:0000259" key="3">
    <source>
        <dbReference type="Pfam" id="PF13439"/>
    </source>
</evidence>